<dbReference type="Proteomes" id="UP000279029">
    <property type="component" value="Chromosome"/>
</dbReference>
<evidence type="ECO:0000256" key="1">
    <source>
        <dbReference type="ARBA" id="ARBA00005384"/>
    </source>
</evidence>
<organism evidence="7 8">
    <name type="scientific">Petrocella atlantisensis</name>
    <dbReference type="NCBI Taxonomy" id="2173034"/>
    <lineage>
        <taxon>Bacteria</taxon>
        <taxon>Bacillati</taxon>
        <taxon>Bacillota</taxon>
        <taxon>Clostridia</taxon>
        <taxon>Lachnospirales</taxon>
        <taxon>Vallitaleaceae</taxon>
        <taxon>Petrocella</taxon>
    </lineage>
</organism>
<sequence>MLLTPEINYGLKKPIYMQIHDYLIKEIVEGRLMKNDKLPSVRVFSNHLGISRNSVENAFNQLLAEGYILSIPKKGYYVAEIEDIIGRKIKKTEDVLQKTKEQYTYDFKSEYVAKDSFDYKLWKKHLNHVMNYEVDVLYEHGDPRGEYILRMAIARHFYSTRGVEARPDHIVIGGGITPLLTILVKLFDDLKLDDIGMENPGFNKAKHVFDYSHLKTVPIDVNERGIDIALLYMKKVRLCYVSPSHQFPTGTIMPVDNRLKLLNWAEKVNGYIIEDDYNAELRFEGQPIPAMQSLDEGDRVIYLGSFSTVLAPGIRISFMVLPSVLNQHYAKNIEYFSQTASKLEQLALSKLIESGDFDRHVRKIRNYYAKKQGNVLKYIKAHLPKEVIPEHGKAGLQIMLKLPDGWNEAGVVRACENNGIGISGLGIYRSINKKPSKPYLILGYRGIDEKRMEGGIKELGKVLMMYKETYDEKSPIGKRFLI</sequence>
<dbReference type="InterPro" id="IPR004839">
    <property type="entry name" value="Aminotransferase_I/II_large"/>
</dbReference>
<keyword evidence="3" id="KW-0805">Transcription regulation</keyword>
<dbReference type="InterPro" id="IPR015424">
    <property type="entry name" value="PyrdxlP-dep_Trfase"/>
</dbReference>
<keyword evidence="4" id="KW-0238">DNA-binding</keyword>
<dbReference type="AlphaFoldDB" id="A0A3P7PZI9"/>
<dbReference type="Pfam" id="PF00155">
    <property type="entry name" value="Aminotran_1_2"/>
    <property type="match status" value="1"/>
</dbReference>
<proteinExistence type="inferred from homology"/>
<accession>A0A3P7PZI9</accession>
<dbReference type="Gene3D" id="1.10.10.10">
    <property type="entry name" value="Winged helix-like DNA-binding domain superfamily/Winged helix DNA-binding domain"/>
    <property type="match status" value="1"/>
</dbReference>
<dbReference type="InterPro" id="IPR015421">
    <property type="entry name" value="PyrdxlP-dep_Trfase_major"/>
</dbReference>
<dbReference type="EMBL" id="LR130778">
    <property type="protein sequence ID" value="VDN48957.1"/>
    <property type="molecule type" value="Genomic_DNA"/>
</dbReference>
<evidence type="ECO:0000256" key="4">
    <source>
        <dbReference type="ARBA" id="ARBA00023125"/>
    </source>
</evidence>
<dbReference type="SUPFAM" id="SSF46785">
    <property type="entry name" value="Winged helix' DNA-binding domain"/>
    <property type="match status" value="1"/>
</dbReference>
<name>A0A3P7PZI9_9FIRM</name>
<dbReference type="GO" id="GO:0030170">
    <property type="term" value="F:pyridoxal phosphate binding"/>
    <property type="evidence" value="ECO:0007669"/>
    <property type="project" value="InterPro"/>
</dbReference>
<keyword evidence="8" id="KW-1185">Reference proteome</keyword>
<dbReference type="Pfam" id="PF00392">
    <property type="entry name" value="GntR"/>
    <property type="match status" value="1"/>
</dbReference>
<dbReference type="InterPro" id="IPR000524">
    <property type="entry name" value="Tscrpt_reg_HTH_GntR"/>
</dbReference>
<dbReference type="GO" id="GO:0003700">
    <property type="term" value="F:DNA-binding transcription factor activity"/>
    <property type="evidence" value="ECO:0007669"/>
    <property type="project" value="InterPro"/>
</dbReference>
<dbReference type="Gene3D" id="3.40.640.10">
    <property type="entry name" value="Type I PLP-dependent aspartate aminotransferase-like (Major domain)"/>
    <property type="match status" value="1"/>
</dbReference>
<dbReference type="PROSITE" id="PS50949">
    <property type="entry name" value="HTH_GNTR"/>
    <property type="match status" value="1"/>
</dbReference>
<evidence type="ECO:0000256" key="3">
    <source>
        <dbReference type="ARBA" id="ARBA00023015"/>
    </source>
</evidence>
<evidence type="ECO:0000259" key="6">
    <source>
        <dbReference type="PROSITE" id="PS50949"/>
    </source>
</evidence>
<keyword evidence="2" id="KW-0663">Pyridoxal phosphate</keyword>
<dbReference type="InterPro" id="IPR036390">
    <property type="entry name" value="WH_DNA-bd_sf"/>
</dbReference>
<dbReference type="PANTHER" id="PTHR46577">
    <property type="entry name" value="HTH-TYPE TRANSCRIPTIONAL REGULATORY PROTEIN GABR"/>
    <property type="match status" value="1"/>
</dbReference>
<dbReference type="CDD" id="cd07377">
    <property type="entry name" value="WHTH_GntR"/>
    <property type="match status" value="1"/>
</dbReference>
<dbReference type="GO" id="GO:0003677">
    <property type="term" value="F:DNA binding"/>
    <property type="evidence" value="ECO:0007669"/>
    <property type="project" value="UniProtKB-KW"/>
</dbReference>
<feature type="domain" description="HTH gntR-type" evidence="6">
    <location>
        <begin position="13"/>
        <end position="81"/>
    </location>
</feature>
<protein>
    <submittedName>
        <fullName evidence="7">GntR family transcriptional regulator</fullName>
    </submittedName>
</protein>
<gene>
    <name evidence="7" type="ORF">PATL70BA_3042</name>
</gene>
<evidence type="ECO:0000313" key="8">
    <source>
        <dbReference type="Proteomes" id="UP000279029"/>
    </source>
</evidence>
<evidence type="ECO:0000313" key="7">
    <source>
        <dbReference type="EMBL" id="VDN48957.1"/>
    </source>
</evidence>
<dbReference type="InterPro" id="IPR051446">
    <property type="entry name" value="HTH_trans_reg/aminotransferase"/>
</dbReference>
<reference evidence="7 8" key="1">
    <citation type="submission" date="2018-09" db="EMBL/GenBank/DDBJ databases">
        <authorList>
            <person name="Postec A."/>
        </authorList>
    </citation>
    <scope>NUCLEOTIDE SEQUENCE [LARGE SCALE GENOMIC DNA]</scope>
    <source>
        <strain evidence="7">70B-A</strain>
    </source>
</reference>
<dbReference type="CDD" id="cd00609">
    <property type="entry name" value="AAT_like"/>
    <property type="match status" value="1"/>
</dbReference>
<dbReference type="SUPFAM" id="SSF53383">
    <property type="entry name" value="PLP-dependent transferases"/>
    <property type="match status" value="1"/>
</dbReference>
<dbReference type="PRINTS" id="PR00035">
    <property type="entry name" value="HTHGNTR"/>
</dbReference>
<keyword evidence="5" id="KW-0804">Transcription</keyword>
<dbReference type="PANTHER" id="PTHR46577:SF1">
    <property type="entry name" value="HTH-TYPE TRANSCRIPTIONAL REGULATORY PROTEIN GABR"/>
    <property type="match status" value="1"/>
</dbReference>
<dbReference type="InterPro" id="IPR036388">
    <property type="entry name" value="WH-like_DNA-bd_sf"/>
</dbReference>
<evidence type="ECO:0000256" key="2">
    <source>
        <dbReference type="ARBA" id="ARBA00022898"/>
    </source>
</evidence>
<evidence type="ECO:0000256" key="5">
    <source>
        <dbReference type="ARBA" id="ARBA00023163"/>
    </source>
</evidence>
<dbReference type="SMART" id="SM00345">
    <property type="entry name" value="HTH_GNTR"/>
    <property type="match status" value="1"/>
</dbReference>
<comment type="similarity">
    <text evidence="1">In the C-terminal section; belongs to the class-I pyridoxal-phosphate-dependent aminotransferase family.</text>
</comment>
<dbReference type="RefSeq" id="WP_243116022.1">
    <property type="nucleotide sequence ID" value="NZ_LR130778.1"/>
</dbReference>
<dbReference type="KEGG" id="cbar:PATL70BA_3042"/>